<dbReference type="AlphaFoldDB" id="A0A6N7PN01"/>
<dbReference type="PROSITE" id="PS00107">
    <property type="entry name" value="PROTEIN_KINASE_ATP"/>
    <property type="match status" value="1"/>
</dbReference>
<dbReference type="SUPFAM" id="SSF56112">
    <property type="entry name" value="Protein kinase-like (PK-like)"/>
    <property type="match status" value="1"/>
</dbReference>
<reference evidence="3 4" key="1">
    <citation type="submission" date="2019-10" db="EMBL/GenBank/DDBJ databases">
        <title>A soil myxobacterium in the family Polyangiaceae.</title>
        <authorList>
            <person name="Li Y."/>
            <person name="Wang J."/>
        </authorList>
    </citation>
    <scope>NUCLEOTIDE SEQUENCE [LARGE SCALE GENOMIC DNA]</scope>
    <source>
        <strain evidence="3 4">DSM 14734</strain>
    </source>
</reference>
<dbReference type="InterPro" id="IPR000719">
    <property type="entry name" value="Prot_kinase_dom"/>
</dbReference>
<gene>
    <name evidence="3" type="ORF">GF068_15305</name>
</gene>
<dbReference type="EMBL" id="WJIE01000004">
    <property type="protein sequence ID" value="MRG93289.1"/>
    <property type="molecule type" value="Genomic_DNA"/>
</dbReference>
<dbReference type="PROSITE" id="PS50011">
    <property type="entry name" value="PROTEIN_KINASE_DOM"/>
    <property type="match status" value="1"/>
</dbReference>
<dbReference type="Gene3D" id="1.10.510.10">
    <property type="entry name" value="Transferase(Phosphotransferase) domain 1"/>
    <property type="match status" value="1"/>
</dbReference>
<accession>A0A6N7PN01</accession>
<dbReference type="InterPro" id="IPR053235">
    <property type="entry name" value="Ser_Thr_kinase"/>
</dbReference>
<keyword evidence="3" id="KW-0418">Kinase</keyword>
<keyword evidence="4" id="KW-1185">Reference proteome</keyword>
<keyword evidence="3" id="KW-0808">Transferase</keyword>
<dbReference type="RefSeq" id="WP_338046399.1">
    <property type="nucleotide sequence ID" value="NZ_WJIE01000004.1"/>
</dbReference>
<keyword evidence="1" id="KW-0067">ATP-binding</keyword>
<dbReference type="PANTHER" id="PTHR24361:SF678">
    <property type="entry name" value="SPORULATION-SPECIFIC PROTEIN 1"/>
    <property type="match status" value="1"/>
</dbReference>
<comment type="caution">
    <text evidence="3">The sequence shown here is derived from an EMBL/GenBank/DDBJ whole genome shotgun (WGS) entry which is preliminary data.</text>
</comment>
<keyword evidence="1" id="KW-0547">Nucleotide-binding</keyword>
<dbReference type="GO" id="GO:0005524">
    <property type="term" value="F:ATP binding"/>
    <property type="evidence" value="ECO:0007669"/>
    <property type="project" value="UniProtKB-UniRule"/>
</dbReference>
<dbReference type="PANTHER" id="PTHR24361">
    <property type="entry name" value="MITOGEN-ACTIVATED KINASE KINASE KINASE"/>
    <property type="match status" value="1"/>
</dbReference>
<evidence type="ECO:0000313" key="3">
    <source>
        <dbReference type="EMBL" id="MRG93289.1"/>
    </source>
</evidence>
<organism evidence="3 4">
    <name type="scientific">Polyangium spumosum</name>
    <dbReference type="NCBI Taxonomy" id="889282"/>
    <lineage>
        <taxon>Bacteria</taxon>
        <taxon>Pseudomonadati</taxon>
        <taxon>Myxococcota</taxon>
        <taxon>Polyangia</taxon>
        <taxon>Polyangiales</taxon>
        <taxon>Polyangiaceae</taxon>
        <taxon>Polyangium</taxon>
    </lineage>
</organism>
<dbReference type="GO" id="GO:0004672">
    <property type="term" value="F:protein kinase activity"/>
    <property type="evidence" value="ECO:0007669"/>
    <property type="project" value="InterPro"/>
</dbReference>
<dbReference type="GO" id="GO:0005737">
    <property type="term" value="C:cytoplasm"/>
    <property type="evidence" value="ECO:0007669"/>
    <property type="project" value="TreeGrafter"/>
</dbReference>
<sequence length="286" mass="32586">MNWANQTGSHLIPFPVPGTTLTSTRGTYVVGALIGDGQYGSVYECIGPFDQRYALKMLRPANKSYQAVKDEWAQELRRLEQFRHPNIVYIHDAFENNYLFYLALERCDTSLRALLGRPFSDLLLVELCRQLLMTLQYLHDSGVVHSDLHAGNVLISQLDRSPIVKLTDFGVAHQLQGSTRWFRPQVANPKILTPELVTAGYTTTQSDLYQFGLLMYQMHTGQPAIDVDVAYPEITRQISEGAPRKKAEALGTPVGNVIAKLLRRRDAYRYQSAREVWEDLRQVTWR</sequence>
<dbReference type="Pfam" id="PF00069">
    <property type="entry name" value="Pkinase"/>
    <property type="match status" value="1"/>
</dbReference>
<dbReference type="InterPro" id="IPR017441">
    <property type="entry name" value="Protein_kinase_ATP_BS"/>
</dbReference>
<evidence type="ECO:0000313" key="4">
    <source>
        <dbReference type="Proteomes" id="UP000440224"/>
    </source>
</evidence>
<dbReference type="InterPro" id="IPR011009">
    <property type="entry name" value="Kinase-like_dom_sf"/>
</dbReference>
<evidence type="ECO:0000256" key="1">
    <source>
        <dbReference type="PROSITE-ProRule" id="PRU10141"/>
    </source>
</evidence>
<feature type="domain" description="Protein kinase" evidence="2">
    <location>
        <begin position="28"/>
        <end position="286"/>
    </location>
</feature>
<dbReference type="Gene3D" id="3.30.200.20">
    <property type="entry name" value="Phosphorylase Kinase, domain 1"/>
    <property type="match status" value="1"/>
</dbReference>
<evidence type="ECO:0000259" key="2">
    <source>
        <dbReference type="PROSITE" id="PS50011"/>
    </source>
</evidence>
<proteinExistence type="predicted"/>
<protein>
    <submittedName>
        <fullName evidence="3">Protein kinase</fullName>
    </submittedName>
</protein>
<dbReference type="Proteomes" id="UP000440224">
    <property type="component" value="Unassembled WGS sequence"/>
</dbReference>
<dbReference type="CDD" id="cd14014">
    <property type="entry name" value="STKc_PknB_like"/>
    <property type="match status" value="1"/>
</dbReference>
<feature type="binding site" evidence="1">
    <location>
        <position position="56"/>
    </location>
    <ligand>
        <name>ATP</name>
        <dbReference type="ChEBI" id="CHEBI:30616"/>
    </ligand>
</feature>
<name>A0A6N7PN01_9BACT</name>